<evidence type="ECO:0000256" key="1">
    <source>
        <dbReference type="SAM" id="Phobius"/>
    </source>
</evidence>
<keyword evidence="3" id="KW-1185">Reference proteome</keyword>
<dbReference type="PANTHER" id="PTHR42305:SF1">
    <property type="entry name" value="MEMBRANE PROTEIN RV1733C-RELATED"/>
    <property type="match status" value="1"/>
</dbReference>
<gene>
    <name evidence="2" type="ORF">JOF36_003169</name>
</gene>
<evidence type="ECO:0000313" key="3">
    <source>
        <dbReference type="Proteomes" id="UP001519295"/>
    </source>
</evidence>
<proteinExistence type="predicted"/>
<keyword evidence="1" id="KW-0812">Transmembrane</keyword>
<dbReference type="EMBL" id="JAGINU010000001">
    <property type="protein sequence ID" value="MBP2367473.1"/>
    <property type="molecule type" value="Genomic_DNA"/>
</dbReference>
<keyword evidence="1" id="KW-0472">Membrane</keyword>
<organism evidence="2 3">
    <name type="scientific">Pseudonocardia parietis</name>
    <dbReference type="NCBI Taxonomy" id="570936"/>
    <lineage>
        <taxon>Bacteria</taxon>
        <taxon>Bacillati</taxon>
        <taxon>Actinomycetota</taxon>
        <taxon>Actinomycetes</taxon>
        <taxon>Pseudonocardiales</taxon>
        <taxon>Pseudonocardiaceae</taxon>
        <taxon>Pseudonocardia</taxon>
    </lineage>
</organism>
<dbReference type="RefSeq" id="WP_210027614.1">
    <property type="nucleotide sequence ID" value="NZ_JAGINU010000001.1"/>
</dbReference>
<sequence length="159" mass="16962">MALVVVAAITVGDFAGLQAVQRDNPGLHRTVATVVRENTDAYPDENALVPTVGSVQARWTDADGRPHLGTIAVSRPMPIGSSRPIWVDSEGRPTSPPPDDTDAALTTGSVILLLGLAVIVAARILAGRWARRVLRSSIDRQWALIEPRWSNGDKGRDAA</sequence>
<keyword evidence="1" id="KW-1133">Transmembrane helix</keyword>
<dbReference type="PANTHER" id="PTHR42305">
    <property type="entry name" value="MEMBRANE PROTEIN RV1733C-RELATED"/>
    <property type="match status" value="1"/>
</dbReference>
<protein>
    <submittedName>
        <fullName evidence="2">Uncharacterized protein</fullName>
    </submittedName>
</protein>
<accession>A0ABS4VU59</accession>
<feature type="transmembrane region" description="Helical" evidence="1">
    <location>
        <begin position="103"/>
        <end position="126"/>
    </location>
</feature>
<name>A0ABS4VU59_9PSEU</name>
<comment type="caution">
    <text evidence="2">The sequence shown here is derived from an EMBL/GenBank/DDBJ whole genome shotgun (WGS) entry which is preliminary data.</text>
</comment>
<reference evidence="2 3" key="1">
    <citation type="submission" date="2021-03" db="EMBL/GenBank/DDBJ databases">
        <title>Sequencing the genomes of 1000 actinobacteria strains.</title>
        <authorList>
            <person name="Klenk H.-P."/>
        </authorList>
    </citation>
    <scope>NUCLEOTIDE SEQUENCE [LARGE SCALE GENOMIC DNA]</scope>
    <source>
        <strain evidence="2 3">DSM 45256</strain>
    </source>
</reference>
<dbReference type="InterPro" id="IPR039708">
    <property type="entry name" value="MT1774/Rv1733c-like"/>
</dbReference>
<dbReference type="Proteomes" id="UP001519295">
    <property type="component" value="Unassembled WGS sequence"/>
</dbReference>
<evidence type="ECO:0000313" key="2">
    <source>
        <dbReference type="EMBL" id="MBP2367473.1"/>
    </source>
</evidence>